<organism evidence="3 4">
    <name type="scientific">Cinchona calisaya</name>
    <dbReference type="NCBI Taxonomy" id="153742"/>
    <lineage>
        <taxon>Eukaryota</taxon>
        <taxon>Viridiplantae</taxon>
        <taxon>Streptophyta</taxon>
        <taxon>Embryophyta</taxon>
        <taxon>Tracheophyta</taxon>
        <taxon>Spermatophyta</taxon>
        <taxon>Magnoliopsida</taxon>
        <taxon>eudicotyledons</taxon>
        <taxon>Gunneridae</taxon>
        <taxon>Pentapetalae</taxon>
        <taxon>asterids</taxon>
        <taxon>lamiids</taxon>
        <taxon>Gentianales</taxon>
        <taxon>Rubiaceae</taxon>
        <taxon>Cinchonoideae</taxon>
        <taxon>Cinchoneae</taxon>
        <taxon>Cinchona</taxon>
    </lineage>
</organism>
<dbReference type="Gene3D" id="1.25.40.10">
    <property type="entry name" value="Tetratricopeptide repeat domain"/>
    <property type="match status" value="2"/>
</dbReference>
<protein>
    <recommendedName>
        <fullName evidence="5">Pentatricopeptide repeat-containing protein</fullName>
    </recommendedName>
</protein>
<evidence type="ECO:0008006" key="5">
    <source>
        <dbReference type="Google" id="ProtNLM"/>
    </source>
</evidence>
<evidence type="ECO:0000256" key="2">
    <source>
        <dbReference type="PROSITE-ProRule" id="PRU00708"/>
    </source>
</evidence>
<dbReference type="PANTHER" id="PTHR47926">
    <property type="entry name" value="PENTATRICOPEPTIDE REPEAT-CONTAINING PROTEIN"/>
    <property type="match status" value="1"/>
</dbReference>
<name>A0ABD3ALA1_9GENT</name>
<dbReference type="FunFam" id="1.25.40.10:FF:000378">
    <property type="entry name" value="Pentatricopeptide repeat-containing protein mitochondrial"/>
    <property type="match status" value="1"/>
</dbReference>
<keyword evidence="1" id="KW-0677">Repeat</keyword>
<dbReference type="AlphaFoldDB" id="A0ABD3ALA1"/>
<dbReference type="PANTHER" id="PTHR47926:SF438">
    <property type="entry name" value="PENTATRICOPEPTIDE REPEAT-CONTAINING PROTEIN"/>
    <property type="match status" value="1"/>
</dbReference>
<dbReference type="PROSITE" id="PS51375">
    <property type="entry name" value="PPR"/>
    <property type="match status" value="2"/>
</dbReference>
<dbReference type="InterPro" id="IPR046848">
    <property type="entry name" value="E_motif"/>
</dbReference>
<proteinExistence type="predicted"/>
<dbReference type="InterPro" id="IPR046960">
    <property type="entry name" value="PPR_At4g14850-like_plant"/>
</dbReference>
<evidence type="ECO:0000313" key="3">
    <source>
        <dbReference type="EMBL" id="KAL3531873.1"/>
    </source>
</evidence>
<dbReference type="InterPro" id="IPR011990">
    <property type="entry name" value="TPR-like_helical_dom_sf"/>
</dbReference>
<accession>A0ABD3ALA1</accession>
<sequence>MNCSYFKRLRQKSTPCFPPHSKPLSLLRNSLIKPTKTKTLLKGRSVLDIIASKPNVADNRRSHLRVIEDFLQTNSLQFPESQFDSFRPHSNPNESSIAVLFGRHRHGLNIDPSILSSALSLCGSERLVSAGIQMHTLAIRNGFLSNVYVGSSLIAFYSKCGAIDNAYKVFDEMPTRNVVSWTAIINGFAQEYQIDICLQLYRRMRNLTLKPNAFTFTSFLSACTGTGCLGQGRTVHCQTIHAGFDCYIHIANALISMYCKCGNVEDALYIFRSIDNKDLVSWNSMITGYALHGLVLKAVELFEEMKKQRVKPDAITFLGILTSCRHAGFVKLGRLYFNSMAEYGLKPELDHYSCIVDLFGRAGMLEEAKDFIKTMPINPNAVLWGSLLSSSRLHGNVWVGIDAAENRLVLEPSCAATHLQLANLYASVGYWDEAARIRKLMKVKGLKTDPGCSWIEIKNGVFQFRAEDRSNSSFTEILDTVDSLVDHMRDLSHLQIVSFEETD</sequence>
<dbReference type="Pfam" id="PF01535">
    <property type="entry name" value="PPR"/>
    <property type="match status" value="2"/>
</dbReference>
<evidence type="ECO:0000313" key="4">
    <source>
        <dbReference type="Proteomes" id="UP001630127"/>
    </source>
</evidence>
<dbReference type="Pfam" id="PF13041">
    <property type="entry name" value="PPR_2"/>
    <property type="match status" value="2"/>
</dbReference>
<dbReference type="Pfam" id="PF20431">
    <property type="entry name" value="E_motif"/>
    <property type="match status" value="1"/>
</dbReference>
<dbReference type="FunFam" id="1.25.40.10:FF:001139">
    <property type="entry name" value="Uncharacterized protein"/>
    <property type="match status" value="1"/>
</dbReference>
<dbReference type="NCBIfam" id="TIGR00756">
    <property type="entry name" value="PPR"/>
    <property type="match status" value="3"/>
</dbReference>
<keyword evidence="4" id="KW-1185">Reference proteome</keyword>
<comment type="caution">
    <text evidence="3">The sequence shown here is derived from an EMBL/GenBank/DDBJ whole genome shotgun (WGS) entry which is preliminary data.</text>
</comment>
<dbReference type="EMBL" id="JBJUIK010000003">
    <property type="protein sequence ID" value="KAL3531873.1"/>
    <property type="molecule type" value="Genomic_DNA"/>
</dbReference>
<gene>
    <name evidence="3" type="ORF">ACH5RR_005394</name>
</gene>
<dbReference type="InterPro" id="IPR002885">
    <property type="entry name" value="PPR_rpt"/>
</dbReference>
<evidence type="ECO:0000256" key="1">
    <source>
        <dbReference type="ARBA" id="ARBA00022737"/>
    </source>
</evidence>
<feature type="repeat" description="PPR" evidence="2">
    <location>
        <begin position="278"/>
        <end position="312"/>
    </location>
</feature>
<feature type="repeat" description="PPR" evidence="2">
    <location>
        <begin position="177"/>
        <end position="211"/>
    </location>
</feature>
<dbReference type="Proteomes" id="UP001630127">
    <property type="component" value="Unassembled WGS sequence"/>
</dbReference>
<reference evidence="3 4" key="1">
    <citation type="submission" date="2024-11" db="EMBL/GenBank/DDBJ databases">
        <title>A near-complete genome assembly of Cinchona calisaya.</title>
        <authorList>
            <person name="Lian D.C."/>
            <person name="Zhao X.W."/>
            <person name="Wei L."/>
        </authorList>
    </citation>
    <scope>NUCLEOTIDE SEQUENCE [LARGE SCALE GENOMIC DNA]</scope>
    <source>
        <tissue evidence="3">Nenye</tissue>
    </source>
</reference>